<dbReference type="AlphaFoldDB" id="A0AAE9DEG4"/>
<dbReference type="OMA" id="QNIRTME"/>
<evidence type="ECO:0000313" key="1">
    <source>
        <dbReference type="EMBL" id="ULU02651.1"/>
    </source>
</evidence>
<gene>
    <name evidence="1" type="ORF">L3Y34_002321</name>
</gene>
<protein>
    <recommendedName>
        <fullName evidence="3">F-box associated domain-containing protein</fullName>
    </recommendedName>
</protein>
<proteinExistence type="predicted"/>
<evidence type="ECO:0008006" key="3">
    <source>
        <dbReference type="Google" id="ProtNLM"/>
    </source>
</evidence>
<accession>A0AAE9DEG4</accession>
<dbReference type="PANTHER" id="PTHR21503:SF8">
    <property type="entry name" value="F-BOX ASSOCIATED DOMAIN-CONTAINING PROTEIN-RELATED"/>
    <property type="match status" value="1"/>
</dbReference>
<dbReference type="Proteomes" id="UP000827892">
    <property type="component" value="Chromosome III"/>
</dbReference>
<reference evidence="1 2" key="1">
    <citation type="submission" date="2022-05" db="EMBL/GenBank/DDBJ databases">
        <title>Chromosome-level reference genomes for two strains of Caenorhabditis briggsae: an improved platform for comparative genomics.</title>
        <authorList>
            <person name="Stevens L."/>
            <person name="Andersen E.C."/>
        </authorList>
    </citation>
    <scope>NUCLEOTIDE SEQUENCE [LARGE SCALE GENOMIC DNA]</scope>
    <source>
        <strain evidence="1">QX1410_ONT</strain>
        <tissue evidence="1">Whole-organism</tissue>
    </source>
</reference>
<dbReference type="PANTHER" id="PTHR21503">
    <property type="entry name" value="F-BOX-CONTAINING HYPOTHETICAL PROTEIN C.ELEGANS"/>
    <property type="match status" value="1"/>
</dbReference>
<organism evidence="1 2">
    <name type="scientific">Caenorhabditis briggsae</name>
    <dbReference type="NCBI Taxonomy" id="6238"/>
    <lineage>
        <taxon>Eukaryota</taxon>
        <taxon>Metazoa</taxon>
        <taxon>Ecdysozoa</taxon>
        <taxon>Nematoda</taxon>
        <taxon>Chromadorea</taxon>
        <taxon>Rhabditida</taxon>
        <taxon>Rhabditina</taxon>
        <taxon>Rhabditomorpha</taxon>
        <taxon>Rhabditoidea</taxon>
        <taxon>Rhabditidae</taxon>
        <taxon>Peloderinae</taxon>
        <taxon>Caenorhabditis</taxon>
    </lineage>
</organism>
<dbReference type="EMBL" id="CP090893">
    <property type="protein sequence ID" value="ULU02651.1"/>
    <property type="molecule type" value="Genomic_DNA"/>
</dbReference>
<evidence type="ECO:0000313" key="2">
    <source>
        <dbReference type="Proteomes" id="UP000827892"/>
    </source>
</evidence>
<dbReference type="KEGG" id="cbr:CBG_20177"/>
<sequence length="357" mass="41717">MGSSPSLCRDPQSGELTEHDNLFKLIAAAAGSKKGKEYVKNLEIRDVTDLRIIFGENGRTLITLNSENKTFEMHLEQTEQEQDVGKLKVNNVNPLLCKFNIKSAPDVIQTTITILMNIFHLQNIRTMEFKDPDRLIHEIADIHQLAKTAHLRITKPTVTSQELKFLKSIRTFFLAFNTMPPDEYHLWPLKFKNVEILNGYLYTIDDLYKNDECYTTKLNLRKCEWSTTSINEFLKIWLGSKQLLKFEYIRFGSVEDLGDLFDGLTVLPRFNALHSRYYKMDYPHSIWFDCKTGWDIKRSDDTLATVLFDRDSRCCWFLVWRERFFPDLPEELSNDLVEVEEQLGGLDLLTSSPRPYY</sequence>
<name>A0AAE9DEG4_CAEBR</name>